<name>A0ABP5R911_9ACTN</name>
<gene>
    <name evidence="2" type="ORF">GCM10010430_43270</name>
</gene>
<feature type="compositionally biased region" description="Gly residues" evidence="1">
    <location>
        <begin position="32"/>
        <end position="46"/>
    </location>
</feature>
<sequence>MQGDQGAGGAEAVGAASGDVGVADQFEQSVDPGGGADAHPGGGIGRAGERRPAGERDGEYEGSGKGRSRHLNALRAAGVESPADIPLSHTTADGRVNFQIDSGNVAAGLSESCPAAIMFSFYF</sequence>
<evidence type="ECO:0000313" key="3">
    <source>
        <dbReference type="Proteomes" id="UP001500305"/>
    </source>
</evidence>
<evidence type="ECO:0000313" key="2">
    <source>
        <dbReference type="EMBL" id="GAA2254856.1"/>
    </source>
</evidence>
<feature type="compositionally biased region" description="Basic and acidic residues" evidence="1">
    <location>
        <begin position="47"/>
        <end position="64"/>
    </location>
</feature>
<feature type="compositionally biased region" description="Gly residues" evidence="1">
    <location>
        <begin position="1"/>
        <end position="11"/>
    </location>
</feature>
<feature type="compositionally biased region" description="Low complexity" evidence="1">
    <location>
        <begin position="12"/>
        <end position="25"/>
    </location>
</feature>
<dbReference type="EMBL" id="BAAATR010000019">
    <property type="protein sequence ID" value="GAA2254856.1"/>
    <property type="molecule type" value="Genomic_DNA"/>
</dbReference>
<evidence type="ECO:0000256" key="1">
    <source>
        <dbReference type="SAM" id="MobiDB-lite"/>
    </source>
</evidence>
<protein>
    <submittedName>
        <fullName evidence="2">Uncharacterized protein</fullName>
    </submittedName>
</protein>
<accession>A0ABP5R911</accession>
<comment type="caution">
    <text evidence="2">The sequence shown here is derived from an EMBL/GenBank/DDBJ whole genome shotgun (WGS) entry which is preliminary data.</text>
</comment>
<organism evidence="2 3">
    <name type="scientific">Kitasatospora cystarginea</name>
    <dbReference type="NCBI Taxonomy" id="58350"/>
    <lineage>
        <taxon>Bacteria</taxon>
        <taxon>Bacillati</taxon>
        <taxon>Actinomycetota</taxon>
        <taxon>Actinomycetes</taxon>
        <taxon>Kitasatosporales</taxon>
        <taxon>Streptomycetaceae</taxon>
        <taxon>Kitasatospora</taxon>
    </lineage>
</organism>
<dbReference type="Proteomes" id="UP001500305">
    <property type="component" value="Unassembled WGS sequence"/>
</dbReference>
<reference evidence="3" key="1">
    <citation type="journal article" date="2019" name="Int. J. Syst. Evol. Microbiol.">
        <title>The Global Catalogue of Microorganisms (GCM) 10K type strain sequencing project: providing services to taxonomists for standard genome sequencing and annotation.</title>
        <authorList>
            <consortium name="The Broad Institute Genomics Platform"/>
            <consortium name="The Broad Institute Genome Sequencing Center for Infectious Disease"/>
            <person name="Wu L."/>
            <person name="Ma J."/>
        </authorList>
    </citation>
    <scope>NUCLEOTIDE SEQUENCE [LARGE SCALE GENOMIC DNA]</scope>
    <source>
        <strain evidence="3">JCM 7356</strain>
    </source>
</reference>
<feature type="region of interest" description="Disordered" evidence="1">
    <location>
        <begin position="1"/>
        <end position="70"/>
    </location>
</feature>
<proteinExistence type="predicted"/>
<keyword evidence="3" id="KW-1185">Reference proteome</keyword>